<sequence>MHRVQPNNLAQLAATVYVRPQSEGTETRMLSADSDRHETMHPTKGIPVISASTVPVEPLGLIAFWAIPGTWHYPLRALLAQIDLFEVYTRDRGAHSGRWDCASSRVDLEVEMVIFAGKNGVFTVFQLFWVAY</sequence>
<name>A0A6V7PWX2_ANACO</name>
<reference evidence="1" key="1">
    <citation type="submission" date="2020-07" db="EMBL/GenBank/DDBJ databases">
        <authorList>
            <person name="Lin J."/>
        </authorList>
    </citation>
    <scope>NUCLEOTIDE SEQUENCE</scope>
</reference>
<organism evidence="1">
    <name type="scientific">Ananas comosus var. bracteatus</name>
    <name type="common">red pineapple</name>
    <dbReference type="NCBI Taxonomy" id="296719"/>
    <lineage>
        <taxon>Eukaryota</taxon>
        <taxon>Viridiplantae</taxon>
        <taxon>Streptophyta</taxon>
        <taxon>Embryophyta</taxon>
        <taxon>Tracheophyta</taxon>
        <taxon>Spermatophyta</taxon>
        <taxon>Magnoliopsida</taxon>
        <taxon>Liliopsida</taxon>
        <taxon>Poales</taxon>
        <taxon>Bromeliaceae</taxon>
        <taxon>Bromelioideae</taxon>
        <taxon>Ananas</taxon>
    </lineage>
</organism>
<proteinExistence type="predicted"/>
<dbReference type="AlphaFoldDB" id="A0A6V7PWX2"/>
<accession>A0A6V7PWX2</accession>
<protein>
    <submittedName>
        <fullName evidence="1">Uncharacterized protein</fullName>
    </submittedName>
</protein>
<dbReference type="EMBL" id="LR862153">
    <property type="protein sequence ID" value="CAD1835136.1"/>
    <property type="molecule type" value="Genomic_DNA"/>
</dbReference>
<evidence type="ECO:0000313" key="1">
    <source>
        <dbReference type="EMBL" id="CAD1835136.1"/>
    </source>
</evidence>
<gene>
    <name evidence="1" type="ORF">CB5_LOCUS18347</name>
</gene>